<proteinExistence type="predicted"/>
<accession>A0A0E9RLP8</accession>
<sequence>MHQSSSNFAPAVFSASTRSALSAQVIVSCGKTKYIYKELSIRTQRVFSIMNTTYLQA</sequence>
<evidence type="ECO:0000313" key="1">
    <source>
        <dbReference type="EMBL" id="JAH30024.1"/>
    </source>
</evidence>
<organism evidence="1">
    <name type="scientific">Anguilla anguilla</name>
    <name type="common">European freshwater eel</name>
    <name type="synonym">Muraena anguilla</name>
    <dbReference type="NCBI Taxonomy" id="7936"/>
    <lineage>
        <taxon>Eukaryota</taxon>
        <taxon>Metazoa</taxon>
        <taxon>Chordata</taxon>
        <taxon>Craniata</taxon>
        <taxon>Vertebrata</taxon>
        <taxon>Euteleostomi</taxon>
        <taxon>Actinopterygii</taxon>
        <taxon>Neopterygii</taxon>
        <taxon>Teleostei</taxon>
        <taxon>Anguilliformes</taxon>
        <taxon>Anguillidae</taxon>
        <taxon>Anguilla</taxon>
    </lineage>
</organism>
<dbReference type="AlphaFoldDB" id="A0A0E9RLP8"/>
<reference evidence="1" key="1">
    <citation type="submission" date="2014-11" db="EMBL/GenBank/DDBJ databases">
        <authorList>
            <person name="Amaro Gonzalez C."/>
        </authorList>
    </citation>
    <scope>NUCLEOTIDE SEQUENCE</scope>
</reference>
<dbReference type="EMBL" id="GBXM01078553">
    <property type="protein sequence ID" value="JAH30024.1"/>
    <property type="molecule type" value="Transcribed_RNA"/>
</dbReference>
<reference evidence="1" key="2">
    <citation type="journal article" date="2015" name="Fish Shellfish Immunol.">
        <title>Early steps in the European eel (Anguilla anguilla)-Vibrio vulnificus interaction in the gills: Role of the RtxA13 toxin.</title>
        <authorList>
            <person name="Callol A."/>
            <person name="Pajuelo D."/>
            <person name="Ebbesson L."/>
            <person name="Teles M."/>
            <person name="MacKenzie S."/>
            <person name="Amaro C."/>
        </authorList>
    </citation>
    <scope>NUCLEOTIDE SEQUENCE</scope>
</reference>
<protein>
    <submittedName>
        <fullName evidence="1">Uncharacterized protein</fullName>
    </submittedName>
</protein>
<name>A0A0E9RLP8_ANGAN</name>